<proteinExistence type="predicted"/>
<dbReference type="InterPro" id="IPR006342">
    <property type="entry name" value="FkbM_mtfrase"/>
</dbReference>
<keyword evidence="2" id="KW-0808">Transferase</keyword>
<sequence>MHQLSEIQQTANYWQSEHAAGRFPDYEVMLQAAYERFLKPGDVVIDVGVHVGRHLQYFQEIVGSSGRVIGFEPVPAFIVQSLKLCQPQTEIRQLALSDQPGTSEFLFMVEAPGESGFKERVTPAERGATPIKVTISTLDEQAKGLSRLDYIKIDTEGHEISVIKGGRTTIESLRPVISVEWGQPTYELYGHSKPDIYNIARSMNYHMGDLFGNVAADLDEWMRVSDWSYWDFFMIPEEKISNWAQLLKSTQCKVGS</sequence>
<reference evidence="2 3" key="1">
    <citation type="submission" date="2020-08" db="EMBL/GenBank/DDBJ databases">
        <title>Genomic Encyclopedia of Type Strains, Phase IV (KMG-IV): sequencing the most valuable type-strain genomes for metagenomic binning, comparative biology and taxonomic classification.</title>
        <authorList>
            <person name="Goeker M."/>
        </authorList>
    </citation>
    <scope>NUCLEOTIDE SEQUENCE [LARGE SCALE GENOMIC DNA]</scope>
    <source>
        <strain evidence="2 3">DSM 4737</strain>
    </source>
</reference>
<comment type="caution">
    <text evidence="2">The sequence shown here is derived from an EMBL/GenBank/DDBJ whole genome shotgun (WGS) entry which is preliminary data.</text>
</comment>
<dbReference type="Proteomes" id="UP000545037">
    <property type="component" value="Unassembled WGS sequence"/>
</dbReference>
<gene>
    <name evidence="2" type="ORF">GGR13_000872</name>
</gene>
<dbReference type="Pfam" id="PF05050">
    <property type="entry name" value="Methyltransf_21"/>
    <property type="match status" value="1"/>
</dbReference>
<dbReference type="GO" id="GO:0008168">
    <property type="term" value="F:methyltransferase activity"/>
    <property type="evidence" value="ECO:0007669"/>
    <property type="project" value="UniProtKB-KW"/>
</dbReference>
<keyword evidence="2" id="KW-0489">Methyltransferase</keyword>
<dbReference type="RefSeq" id="WP_183212196.1">
    <property type="nucleotide sequence ID" value="NZ_JACHOR010000001.1"/>
</dbReference>
<dbReference type="Gene3D" id="3.40.50.150">
    <property type="entry name" value="Vaccinia Virus protein VP39"/>
    <property type="match status" value="1"/>
</dbReference>
<dbReference type="InterPro" id="IPR029063">
    <property type="entry name" value="SAM-dependent_MTases_sf"/>
</dbReference>
<dbReference type="AlphaFoldDB" id="A0A7W9FDK0"/>
<dbReference type="PANTHER" id="PTHR34203:SF15">
    <property type="entry name" value="SLL1173 PROTEIN"/>
    <property type="match status" value="1"/>
</dbReference>
<accession>A0A7W9FDK0</accession>
<evidence type="ECO:0000313" key="2">
    <source>
        <dbReference type="EMBL" id="MBB5745300.1"/>
    </source>
</evidence>
<evidence type="ECO:0000313" key="3">
    <source>
        <dbReference type="Proteomes" id="UP000545037"/>
    </source>
</evidence>
<dbReference type="PANTHER" id="PTHR34203">
    <property type="entry name" value="METHYLTRANSFERASE, FKBM FAMILY PROTEIN"/>
    <property type="match status" value="1"/>
</dbReference>
<feature type="domain" description="Methyltransferase FkbM" evidence="1">
    <location>
        <begin position="46"/>
        <end position="205"/>
    </location>
</feature>
<dbReference type="GO" id="GO:0032259">
    <property type="term" value="P:methylation"/>
    <property type="evidence" value="ECO:0007669"/>
    <property type="project" value="UniProtKB-KW"/>
</dbReference>
<organism evidence="2 3">
    <name type="scientific">Brevundimonas variabilis</name>
    <dbReference type="NCBI Taxonomy" id="74312"/>
    <lineage>
        <taxon>Bacteria</taxon>
        <taxon>Pseudomonadati</taxon>
        <taxon>Pseudomonadota</taxon>
        <taxon>Alphaproteobacteria</taxon>
        <taxon>Caulobacterales</taxon>
        <taxon>Caulobacteraceae</taxon>
        <taxon>Brevundimonas</taxon>
    </lineage>
</organism>
<dbReference type="NCBIfam" id="TIGR01444">
    <property type="entry name" value="fkbM_fam"/>
    <property type="match status" value="1"/>
</dbReference>
<dbReference type="SUPFAM" id="SSF53335">
    <property type="entry name" value="S-adenosyl-L-methionine-dependent methyltransferases"/>
    <property type="match status" value="1"/>
</dbReference>
<protein>
    <submittedName>
        <fullName evidence="2">FkbM family methyltransferase</fullName>
    </submittedName>
</protein>
<evidence type="ECO:0000259" key="1">
    <source>
        <dbReference type="Pfam" id="PF05050"/>
    </source>
</evidence>
<dbReference type="EMBL" id="JACHOR010000001">
    <property type="protein sequence ID" value="MBB5745300.1"/>
    <property type="molecule type" value="Genomic_DNA"/>
</dbReference>
<dbReference type="InterPro" id="IPR052514">
    <property type="entry name" value="SAM-dependent_MTase"/>
</dbReference>
<name>A0A7W9FDK0_9CAUL</name>
<keyword evidence="3" id="KW-1185">Reference proteome</keyword>